<dbReference type="Proteomes" id="UP001283361">
    <property type="component" value="Unassembled WGS sequence"/>
</dbReference>
<gene>
    <name evidence="2" type="ORF">RRG08_007164</name>
</gene>
<proteinExistence type="predicted"/>
<evidence type="ECO:0000313" key="2">
    <source>
        <dbReference type="EMBL" id="KAK3726377.1"/>
    </source>
</evidence>
<keyword evidence="3" id="KW-1185">Reference proteome</keyword>
<evidence type="ECO:0000313" key="3">
    <source>
        <dbReference type="Proteomes" id="UP001283361"/>
    </source>
</evidence>
<feature type="transmembrane region" description="Helical" evidence="1">
    <location>
        <begin position="26"/>
        <end position="49"/>
    </location>
</feature>
<protein>
    <submittedName>
        <fullName evidence="2">Uncharacterized protein</fullName>
    </submittedName>
</protein>
<evidence type="ECO:0000256" key="1">
    <source>
        <dbReference type="SAM" id="Phobius"/>
    </source>
</evidence>
<accession>A0AAE0XYH1</accession>
<comment type="caution">
    <text evidence="2">The sequence shown here is derived from an EMBL/GenBank/DDBJ whole genome shotgun (WGS) entry which is preliminary data.</text>
</comment>
<sequence>MYHPGSEERAWDLYAFESVELASLLFIYHMVLDIFLVLIANLVIVKVCIGSPYEALPLSDRYNRESKWQLLAMEQLTTGDHTSNGHDGGYDMAYTGGGRGQRARVQEIRKEADTKTKDRYQWFALLKH</sequence>
<reference evidence="2" key="1">
    <citation type="journal article" date="2023" name="G3 (Bethesda)">
        <title>A reference genome for the long-term kleptoplast-retaining sea slug Elysia crispata morphotype clarki.</title>
        <authorList>
            <person name="Eastman K.E."/>
            <person name="Pendleton A.L."/>
            <person name="Shaikh M.A."/>
            <person name="Suttiyut T."/>
            <person name="Ogas R."/>
            <person name="Tomko P."/>
            <person name="Gavelis G."/>
            <person name="Widhalm J.R."/>
            <person name="Wisecaver J.H."/>
        </authorList>
    </citation>
    <scope>NUCLEOTIDE SEQUENCE</scope>
    <source>
        <strain evidence="2">ECLA1</strain>
    </source>
</reference>
<keyword evidence="1" id="KW-0472">Membrane</keyword>
<keyword evidence="1" id="KW-0812">Transmembrane</keyword>
<organism evidence="2 3">
    <name type="scientific">Elysia crispata</name>
    <name type="common">lettuce slug</name>
    <dbReference type="NCBI Taxonomy" id="231223"/>
    <lineage>
        <taxon>Eukaryota</taxon>
        <taxon>Metazoa</taxon>
        <taxon>Spiralia</taxon>
        <taxon>Lophotrochozoa</taxon>
        <taxon>Mollusca</taxon>
        <taxon>Gastropoda</taxon>
        <taxon>Heterobranchia</taxon>
        <taxon>Euthyneura</taxon>
        <taxon>Panpulmonata</taxon>
        <taxon>Sacoglossa</taxon>
        <taxon>Placobranchoidea</taxon>
        <taxon>Plakobranchidae</taxon>
        <taxon>Elysia</taxon>
    </lineage>
</organism>
<dbReference type="AlphaFoldDB" id="A0AAE0XYH1"/>
<keyword evidence="1" id="KW-1133">Transmembrane helix</keyword>
<name>A0AAE0XYH1_9GAST</name>
<dbReference type="EMBL" id="JAWDGP010007305">
    <property type="protein sequence ID" value="KAK3726377.1"/>
    <property type="molecule type" value="Genomic_DNA"/>
</dbReference>